<evidence type="ECO:0000256" key="6">
    <source>
        <dbReference type="ARBA" id="ARBA00022747"/>
    </source>
</evidence>
<gene>
    <name evidence="9" type="ORF">V5F32_18740</name>
</gene>
<dbReference type="Proteomes" id="UP001604002">
    <property type="component" value="Unassembled WGS sequence"/>
</dbReference>
<proteinExistence type="inferred from homology"/>
<accession>A0ABW7A2N5</accession>
<dbReference type="InterPro" id="IPR029063">
    <property type="entry name" value="SAM-dependent_MTases_sf"/>
</dbReference>
<dbReference type="GO" id="GO:0032259">
    <property type="term" value="P:methylation"/>
    <property type="evidence" value="ECO:0007669"/>
    <property type="project" value="UniProtKB-KW"/>
</dbReference>
<dbReference type="PROSITE" id="PS00092">
    <property type="entry name" value="N6_MTASE"/>
    <property type="match status" value="1"/>
</dbReference>
<comment type="catalytic activity">
    <reaction evidence="7">
        <text>a 2'-deoxyadenosine in DNA + S-adenosyl-L-methionine = an N(6)-methyl-2'-deoxyadenosine in DNA + S-adenosyl-L-homocysteine + H(+)</text>
        <dbReference type="Rhea" id="RHEA:15197"/>
        <dbReference type="Rhea" id="RHEA-COMP:12418"/>
        <dbReference type="Rhea" id="RHEA-COMP:12419"/>
        <dbReference type="ChEBI" id="CHEBI:15378"/>
        <dbReference type="ChEBI" id="CHEBI:57856"/>
        <dbReference type="ChEBI" id="CHEBI:59789"/>
        <dbReference type="ChEBI" id="CHEBI:90615"/>
        <dbReference type="ChEBI" id="CHEBI:90616"/>
        <dbReference type="EC" id="2.1.1.72"/>
    </reaction>
</comment>
<name>A0ABW7A2N5_9HYPH</name>
<comment type="caution">
    <text evidence="9">The sequence shown here is derived from an EMBL/GenBank/DDBJ whole genome shotgun (WGS) entry which is preliminary data.</text>
</comment>
<dbReference type="EMBL" id="JBAFVH010000011">
    <property type="protein sequence ID" value="MFG1374222.1"/>
    <property type="molecule type" value="Genomic_DNA"/>
</dbReference>
<keyword evidence="6" id="KW-0680">Restriction system</keyword>
<dbReference type="Gene3D" id="3.40.50.150">
    <property type="entry name" value="Vaccinia Virus protein VP39"/>
    <property type="match status" value="1"/>
</dbReference>
<dbReference type="InterPro" id="IPR050953">
    <property type="entry name" value="N4_N6_ade-DNA_methylase"/>
</dbReference>
<evidence type="ECO:0000256" key="7">
    <source>
        <dbReference type="ARBA" id="ARBA00047942"/>
    </source>
</evidence>
<comment type="similarity">
    <text evidence="1">Belongs to the N(4)/N(6)-methyltransferase family.</text>
</comment>
<evidence type="ECO:0000256" key="3">
    <source>
        <dbReference type="ARBA" id="ARBA00022603"/>
    </source>
</evidence>
<dbReference type="InterPro" id="IPR002052">
    <property type="entry name" value="DNA_methylase_N6_adenine_CS"/>
</dbReference>
<dbReference type="CDD" id="cd02440">
    <property type="entry name" value="AdoMet_MTases"/>
    <property type="match status" value="1"/>
</dbReference>
<dbReference type="InterPro" id="IPR003356">
    <property type="entry name" value="DNA_methylase_A-5"/>
</dbReference>
<keyword evidence="5" id="KW-0949">S-adenosyl-L-methionine</keyword>
<dbReference type="PRINTS" id="PR00507">
    <property type="entry name" value="N12N6MTFRASE"/>
</dbReference>
<evidence type="ECO:0000256" key="4">
    <source>
        <dbReference type="ARBA" id="ARBA00022679"/>
    </source>
</evidence>
<sequence>MIGFGLAFDWSQRFGLALAPLFEGNDSAPLPGDHHVLLDGGFGTFALSTSTEDLWRHNEPAGWAWSSDIPHHVTVTDNKVAVLRWDAPREPRVYERGGVERSLDRFYAYLNKDRLRSNRGVVDHLLNYFRRIRSLSHNAGLPDARTTDIYLAALARLIAPQQYQVDPAALGLAEDAPELCTRLAAHGLDAAGAEVAAAPGGLSFLRLHPALAIRHAGGQLFQEAHFELLRVSPNFDLFGLIDAPETRVDNRGGTHFTPPALARSIVEQVLAAIPDLASRQALTLCDPACGSGAFLHEALRALRRAGFNGRLKLVGLDISDAAIAMARFVLRLSLRDWSPSGGVELELTVGDSLGDAGMPACDVIVMNPPFIAFGAQSAEQRQQLRDATDASAARGDYSMAFVARGLQALNPGGVLGSLFPASLLSLKAAASWRERLASEGDVRMLASIGDFGLFSHAMVQVACAVVRKGRQQAPSTLTAILTENDAAATGEALRQVRKLNGAAPTAPIIESNWSLFPILSDSLTGRPTWRLPTPATERLLTDLSELSLPSVQNLFEVSQGIQTGLNDILLLTEEEWRALPAKERKAFRIATMTDSIQNGRVVKPYYVFFPHTAAGPLFADEAAVAEAVPIYFKTMLSPARERLASRATILQSKRADWWGLMRSRSWAYNEGPRIISKFFSAEGGFVGDYDADYVAVMGHVWTPKAALVEADDEALPLADLLAAYVAMFNSSPFAKLLSLYAPHVAGGQFDLSARHVNPMPLPDLRALSIDPRAGRRVSELAMLGKSVDVTDPSWRSRTAQIVAEMYGASSLAIA</sequence>
<evidence type="ECO:0000313" key="9">
    <source>
        <dbReference type="EMBL" id="MFG1374222.1"/>
    </source>
</evidence>
<dbReference type="SUPFAM" id="SSF53335">
    <property type="entry name" value="S-adenosyl-L-methionine-dependent methyltransferases"/>
    <property type="match status" value="1"/>
</dbReference>
<keyword evidence="4" id="KW-0808">Transferase</keyword>
<feature type="domain" description="DNA methylase adenine-specific" evidence="8">
    <location>
        <begin position="250"/>
        <end position="480"/>
    </location>
</feature>
<dbReference type="PANTHER" id="PTHR33841">
    <property type="entry name" value="DNA METHYLTRANSFERASE YEEA-RELATED"/>
    <property type="match status" value="1"/>
</dbReference>
<keyword evidence="10" id="KW-1185">Reference proteome</keyword>
<evidence type="ECO:0000256" key="2">
    <source>
        <dbReference type="ARBA" id="ARBA00011900"/>
    </source>
</evidence>
<evidence type="ECO:0000256" key="5">
    <source>
        <dbReference type="ARBA" id="ARBA00022691"/>
    </source>
</evidence>
<keyword evidence="3 9" id="KW-0489">Methyltransferase</keyword>
<dbReference type="EC" id="2.1.1.72" evidence="2"/>
<dbReference type="PANTHER" id="PTHR33841:SF5">
    <property type="entry name" value="DNA METHYLASE (MODIFICATION METHYLASE) (METHYLTRANSFERASE)-RELATED"/>
    <property type="match status" value="1"/>
</dbReference>
<reference evidence="9 10" key="1">
    <citation type="submission" date="2024-02" db="EMBL/GenBank/DDBJ databases">
        <title>Expansion and revision of Xanthobacter and proposal of Roseixanthobacter gen. nov.</title>
        <authorList>
            <person name="Soltysiak M.P.M."/>
            <person name="Jalihal A."/>
            <person name="Ory A."/>
            <person name="Chrisophersen C."/>
            <person name="Lee A.D."/>
            <person name="Boulton J."/>
            <person name="Springer M."/>
        </authorList>
    </citation>
    <scope>NUCLEOTIDE SEQUENCE [LARGE SCALE GENOMIC DNA]</scope>
    <source>
        <strain evidence="9 10">23A</strain>
    </source>
</reference>
<evidence type="ECO:0000313" key="10">
    <source>
        <dbReference type="Proteomes" id="UP001604002"/>
    </source>
</evidence>
<dbReference type="GO" id="GO:0008168">
    <property type="term" value="F:methyltransferase activity"/>
    <property type="evidence" value="ECO:0007669"/>
    <property type="project" value="UniProtKB-KW"/>
</dbReference>
<protein>
    <recommendedName>
        <fullName evidence="2">site-specific DNA-methyltransferase (adenine-specific)</fullName>
        <ecNumber evidence="2">2.1.1.72</ecNumber>
    </recommendedName>
</protein>
<evidence type="ECO:0000256" key="1">
    <source>
        <dbReference type="ARBA" id="ARBA00006594"/>
    </source>
</evidence>
<organism evidence="9 10">
    <name type="scientific">Xanthobacter oligotrophicus</name>
    <dbReference type="NCBI Taxonomy" id="2607286"/>
    <lineage>
        <taxon>Bacteria</taxon>
        <taxon>Pseudomonadati</taxon>
        <taxon>Pseudomonadota</taxon>
        <taxon>Alphaproteobacteria</taxon>
        <taxon>Hyphomicrobiales</taxon>
        <taxon>Xanthobacteraceae</taxon>
        <taxon>Xanthobacter</taxon>
    </lineage>
</organism>
<dbReference type="Pfam" id="PF02384">
    <property type="entry name" value="N6_Mtase"/>
    <property type="match status" value="1"/>
</dbReference>
<evidence type="ECO:0000259" key="8">
    <source>
        <dbReference type="Pfam" id="PF02384"/>
    </source>
</evidence>
<dbReference type="RefSeq" id="WP_393993882.1">
    <property type="nucleotide sequence ID" value="NZ_JBAFVH010000011.1"/>
</dbReference>